<feature type="region of interest" description="Disordered" evidence="1">
    <location>
        <begin position="34"/>
        <end position="60"/>
    </location>
</feature>
<sequence length="111" mass="12333">MNTFCDKSFSVTRRSFGTNSTVLLHNLIRPGEEVKGGPVLPRARSQKGKVQNSSRGKERTQITGTVTQAYLKTIQQLSLSRYHRLKHCLSACGPLTEPEAGRLIVHLSLSR</sequence>
<dbReference type="AlphaFoldDB" id="A0A484DF56"/>
<proteinExistence type="predicted"/>
<protein>
    <submittedName>
        <fullName evidence="2">Uncharacterized protein</fullName>
    </submittedName>
</protein>
<evidence type="ECO:0000313" key="2">
    <source>
        <dbReference type="EMBL" id="TDH13785.1"/>
    </source>
</evidence>
<evidence type="ECO:0000313" key="3">
    <source>
        <dbReference type="Proteomes" id="UP000295070"/>
    </source>
</evidence>
<dbReference type="Proteomes" id="UP000295070">
    <property type="component" value="Chromosome 4"/>
</dbReference>
<name>A0A484DF56_PERFV</name>
<gene>
    <name evidence="2" type="ORF">EPR50_G00037210</name>
</gene>
<comment type="caution">
    <text evidence="2">The sequence shown here is derived from an EMBL/GenBank/DDBJ whole genome shotgun (WGS) entry which is preliminary data.</text>
</comment>
<organism evidence="2 3">
    <name type="scientific">Perca flavescens</name>
    <name type="common">American yellow perch</name>
    <name type="synonym">Morone flavescens</name>
    <dbReference type="NCBI Taxonomy" id="8167"/>
    <lineage>
        <taxon>Eukaryota</taxon>
        <taxon>Metazoa</taxon>
        <taxon>Chordata</taxon>
        <taxon>Craniata</taxon>
        <taxon>Vertebrata</taxon>
        <taxon>Euteleostomi</taxon>
        <taxon>Actinopterygii</taxon>
        <taxon>Neopterygii</taxon>
        <taxon>Teleostei</taxon>
        <taxon>Neoteleostei</taxon>
        <taxon>Acanthomorphata</taxon>
        <taxon>Eupercaria</taxon>
        <taxon>Perciformes</taxon>
        <taxon>Percoidei</taxon>
        <taxon>Percidae</taxon>
        <taxon>Percinae</taxon>
        <taxon>Perca</taxon>
    </lineage>
</organism>
<dbReference type="EMBL" id="SCKG01000004">
    <property type="protein sequence ID" value="TDH13785.1"/>
    <property type="molecule type" value="Genomic_DNA"/>
</dbReference>
<evidence type="ECO:0000256" key="1">
    <source>
        <dbReference type="SAM" id="MobiDB-lite"/>
    </source>
</evidence>
<keyword evidence="3" id="KW-1185">Reference proteome</keyword>
<reference evidence="2 3" key="1">
    <citation type="submission" date="2019-01" db="EMBL/GenBank/DDBJ databases">
        <title>A chromosome-scale genome assembly of the yellow perch, Perca flavescens.</title>
        <authorList>
            <person name="Feron R."/>
            <person name="Morvezen R."/>
            <person name="Bestin A."/>
            <person name="Haffray P."/>
            <person name="Klopp C."/>
            <person name="Zahm M."/>
            <person name="Cabau C."/>
            <person name="Roques C."/>
            <person name="Donnadieu C."/>
            <person name="Bouchez O."/>
            <person name="Christie M."/>
            <person name="Larson W."/>
            <person name="Guiguen Y."/>
        </authorList>
    </citation>
    <scope>NUCLEOTIDE SEQUENCE [LARGE SCALE GENOMIC DNA]</scope>
    <source>
        <strain evidence="2">YP-PL-M2</strain>
        <tissue evidence="2">Blood</tissue>
    </source>
</reference>
<accession>A0A484DF56</accession>